<keyword evidence="3" id="KW-1185">Reference proteome</keyword>
<dbReference type="EMBL" id="JAHVJA010000008">
    <property type="protein sequence ID" value="MBY6141085.1"/>
    <property type="molecule type" value="Genomic_DNA"/>
</dbReference>
<gene>
    <name evidence="2" type="ORF">KUV26_16725</name>
</gene>
<sequence length="75" mass="8108">MSDPTEGPREKSETSSSLELEFSNRVAGNLENKSGLLAAIFGDDEETSPDGLAGRRPEQMGTDPKVVAFPLKRDK</sequence>
<feature type="region of interest" description="Disordered" evidence="1">
    <location>
        <begin position="41"/>
        <end position="65"/>
    </location>
</feature>
<name>A0ABS7NIQ1_9RHOB</name>
<dbReference type="RefSeq" id="WP_222509173.1">
    <property type="nucleotide sequence ID" value="NZ_JAHVJA010000008.1"/>
</dbReference>
<accession>A0ABS7NIQ1</accession>
<proteinExistence type="predicted"/>
<dbReference type="Proteomes" id="UP000766629">
    <property type="component" value="Unassembled WGS sequence"/>
</dbReference>
<comment type="caution">
    <text evidence="2">The sequence shown here is derived from an EMBL/GenBank/DDBJ whole genome shotgun (WGS) entry which is preliminary data.</text>
</comment>
<evidence type="ECO:0000313" key="3">
    <source>
        <dbReference type="Proteomes" id="UP000766629"/>
    </source>
</evidence>
<reference evidence="2 3" key="1">
    <citation type="submission" date="2021-06" db="EMBL/GenBank/DDBJ databases">
        <title>50 bacteria genomes isolated from Dapeng, Shenzhen, China.</title>
        <authorList>
            <person name="Zheng W."/>
            <person name="Yu S."/>
            <person name="Huang Y."/>
        </authorList>
    </citation>
    <scope>NUCLEOTIDE SEQUENCE [LARGE SCALE GENOMIC DNA]</scope>
    <source>
        <strain evidence="2 3">DP1N14-2</strain>
    </source>
</reference>
<evidence type="ECO:0000313" key="2">
    <source>
        <dbReference type="EMBL" id="MBY6141085.1"/>
    </source>
</evidence>
<organism evidence="2 3">
    <name type="scientific">Leisingera daeponensis</name>
    <dbReference type="NCBI Taxonomy" id="405746"/>
    <lineage>
        <taxon>Bacteria</taxon>
        <taxon>Pseudomonadati</taxon>
        <taxon>Pseudomonadota</taxon>
        <taxon>Alphaproteobacteria</taxon>
        <taxon>Rhodobacterales</taxon>
        <taxon>Roseobacteraceae</taxon>
        <taxon>Leisingera</taxon>
    </lineage>
</organism>
<protein>
    <submittedName>
        <fullName evidence="2">Uncharacterized protein</fullName>
    </submittedName>
</protein>
<evidence type="ECO:0000256" key="1">
    <source>
        <dbReference type="SAM" id="MobiDB-lite"/>
    </source>
</evidence>